<gene>
    <name evidence="5" type="ORF">HHI36_006781</name>
</gene>
<dbReference type="GO" id="GO:0005737">
    <property type="term" value="C:cytoplasm"/>
    <property type="evidence" value="ECO:0007669"/>
    <property type="project" value="UniProtKB-SubCell"/>
</dbReference>
<evidence type="ECO:0000313" key="6">
    <source>
        <dbReference type="Proteomes" id="UP001516400"/>
    </source>
</evidence>
<dbReference type="AlphaFoldDB" id="A0ABD2NY68"/>
<dbReference type="InterPro" id="IPR028086">
    <property type="entry name" value="FNIP_C_dom"/>
</dbReference>
<dbReference type="Pfam" id="PF14636">
    <property type="entry name" value="FNIP_N"/>
    <property type="match status" value="1"/>
</dbReference>
<dbReference type="Pfam" id="PF14637">
    <property type="entry name" value="FNIP_M"/>
    <property type="match status" value="2"/>
</dbReference>
<accession>A0ABD2NY68</accession>
<dbReference type="EMBL" id="JABFTP020000144">
    <property type="protein sequence ID" value="KAL3283642.1"/>
    <property type="molecule type" value="Genomic_DNA"/>
</dbReference>
<organism evidence="5 6">
    <name type="scientific">Cryptolaemus montrouzieri</name>
    <dbReference type="NCBI Taxonomy" id="559131"/>
    <lineage>
        <taxon>Eukaryota</taxon>
        <taxon>Metazoa</taxon>
        <taxon>Ecdysozoa</taxon>
        <taxon>Arthropoda</taxon>
        <taxon>Hexapoda</taxon>
        <taxon>Insecta</taxon>
        <taxon>Pterygota</taxon>
        <taxon>Neoptera</taxon>
        <taxon>Endopterygota</taxon>
        <taxon>Coleoptera</taxon>
        <taxon>Polyphaga</taxon>
        <taxon>Cucujiformia</taxon>
        <taxon>Coccinelloidea</taxon>
        <taxon>Coccinellidae</taxon>
        <taxon>Scymninae</taxon>
        <taxon>Scymnini</taxon>
        <taxon>Cryptolaemus</taxon>
    </lineage>
</organism>
<evidence type="ECO:0000256" key="2">
    <source>
        <dbReference type="ARBA" id="ARBA00022490"/>
    </source>
</evidence>
<feature type="region of interest" description="Disordered" evidence="3">
    <location>
        <begin position="749"/>
        <end position="768"/>
    </location>
</feature>
<name>A0ABD2NY68_9CUCU</name>
<dbReference type="PROSITE" id="PS51836">
    <property type="entry name" value="DENN_FNIP12"/>
    <property type="match status" value="1"/>
</dbReference>
<dbReference type="Pfam" id="PF14638">
    <property type="entry name" value="FNIP_C"/>
    <property type="match status" value="1"/>
</dbReference>
<dbReference type="InterPro" id="IPR028084">
    <property type="entry name" value="FNIP_N_dom"/>
</dbReference>
<reference evidence="5 6" key="1">
    <citation type="journal article" date="2021" name="BMC Biol.">
        <title>Horizontally acquired antibacterial genes associated with adaptive radiation of ladybird beetles.</title>
        <authorList>
            <person name="Li H.S."/>
            <person name="Tang X.F."/>
            <person name="Huang Y.H."/>
            <person name="Xu Z.Y."/>
            <person name="Chen M.L."/>
            <person name="Du X.Y."/>
            <person name="Qiu B.Y."/>
            <person name="Chen P.T."/>
            <person name="Zhang W."/>
            <person name="Slipinski A."/>
            <person name="Escalona H.E."/>
            <person name="Waterhouse R.M."/>
            <person name="Zwick A."/>
            <person name="Pang H."/>
        </authorList>
    </citation>
    <scope>NUCLEOTIDE SEQUENCE [LARGE SCALE GENOMIC DNA]</scope>
    <source>
        <strain evidence="5">SYSU2018</strain>
    </source>
</reference>
<feature type="region of interest" description="Disordered" evidence="3">
    <location>
        <begin position="139"/>
        <end position="158"/>
    </location>
</feature>
<keyword evidence="6" id="KW-1185">Reference proteome</keyword>
<dbReference type="PANTHER" id="PTHR21634:SF9">
    <property type="entry name" value="RE13835P"/>
    <property type="match status" value="1"/>
</dbReference>
<dbReference type="InterPro" id="IPR037545">
    <property type="entry name" value="DENN_FNIP1/2"/>
</dbReference>
<protein>
    <recommendedName>
        <fullName evidence="4">UDENN FNIP1/2-type domain-containing protein</fullName>
    </recommendedName>
</protein>
<sequence length="1195" mass="136050">MAIFNKLFTSRRNNSNNQDNASENFGFAREQIRVVLFRECDFRGRKLLFDSTAIKKIQICPMENDYPCSSLKDKSDIFAEISDGCGYMYVKPPTDCSHLAEMIFGLVAMSYRGSYFKIHNLETPARLMFTQVFPSPKYAQGRNSSTSSHERKRFSNQSLEHSIRLDDSGTSISDHLSVHSTASDTLLVCKRSMPLDVPQKLSESSSSVICDSGVYGDRSCSSFDGNRLCAVPFWDSLPIKGSAISFSNSTLYKRWLRRSSLDHSGCSSNGSMDETFSKPHQRSSKLGLAFIIHLTAGKEESQLQFFMEHIALLESMLWRARQAAEVAYLRPNNFLSVLVKMVNITSTWLTNLISGPTLPLNLWTSLYSNNSDISVNSDNINNCADCDNNNSINSVNYQKVTRETFRSFLNTSNVGHFGNFSDETMKSDNLLSNSQNEKSEFSFFNITRIIKNEWDNFHLKLSGNSDGNDLAEKFVHEFCELLDTIDVKDTNFFISTLLTAVLTHHLGWVTTCLPADGDHDILDLNTPYNPLWGQLSDLYGAVGHPTKMTQTIIIGNKKKDIVVKIINCLTYFIRCCDLKRNHFIRSHIYEDNETVNYICCKNSCIPKENYKKYKDHLREMLNSNSCLDNALNNDDTSNKSRNLPKEVEQKIPRIGLYRTKKSHFDLKTLEMDVEQDIYHGSKTHGLSKNSNFTNLKDFEEAHEDSCLNIHSNIKIESLSTLRDDVVFVIGDDEKLIDIKKGEKIRKDSESKKKNLKTVEKNDSSSKESKPNFLDLIFKKYETFEEEFSKSSFKDEDFIKYETDFRIKPSTSWASLKQAEEDLSTEVNTEVNSESQAACSIDKRRAQSVPPEEKTVKEEVKAKYRYSGVKFSLHQYPQVVTNYMRSKNLEMANLPFSVITKKFDQISLEDEEDNVNFSKYDVNSEEMEALQTPSNASELEFTSDLTIEMNRHKHARESSEKPSCNTSIISNVIKEDVEKYSQELATGKKESPEGNSKMKIIYFPMPKSVLMPKKTEWVTYPISLMRGLNDTYIPDLVLQGTLAPKREWESSLRSELALASQHCLLDQRLEEAVAIIADTDTWEVQLVSSHTYVIDKSSSGVRVGMSHLIASMLDSLLKMWRLQVPPHLCLMHIEQRLQALCVRSKALAQLLLATEFCSMEFLTSTLHLEVNDVPLLLAVASTYSPQVTQKYGISFQ</sequence>
<keyword evidence="2" id="KW-0963">Cytoplasm</keyword>
<dbReference type="Proteomes" id="UP001516400">
    <property type="component" value="Unassembled WGS sequence"/>
</dbReference>
<evidence type="ECO:0000256" key="1">
    <source>
        <dbReference type="ARBA" id="ARBA00004496"/>
    </source>
</evidence>
<dbReference type="PANTHER" id="PTHR21634">
    <property type="entry name" value="RE13835P"/>
    <property type="match status" value="1"/>
</dbReference>
<comment type="subcellular location">
    <subcellularLocation>
        <location evidence="1">Cytoplasm</location>
    </subcellularLocation>
</comment>
<feature type="domain" description="UDENN FNIP1/2-type" evidence="4">
    <location>
        <begin position="27"/>
        <end position="1182"/>
    </location>
</feature>
<evidence type="ECO:0000313" key="5">
    <source>
        <dbReference type="EMBL" id="KAL3283642.1"/>
    </source>
</evidence>
<dbReference type="InterPro" id="IPR028085">
    <property type="entry name" value="FNIP_mid_dom"/>
</dbReference>
<evidence type="ECO:0000256" key="3">
    <source>
        <dbReference type="SAM" id="MobiDB-lite"/>
    </source>
</evidence>
<evidence type="ECO:0000259" key="4">
    <source>
        <dbReference type="PROSITE" id="PS51836"/>
    </source>
</evidence>
<comment type="caution">
    <text evidence="5">The sequence shown here is derived from an EMBL/GenBank/DDBJ whole genome shotgun (WGS) entry which is preliminary data.</text>
</comment>
<proteinExistence type="predicted"/>